<evidence type="ECO:0000256" key="1">
    <source>
        <dbReference type="SAM" id="Phobius"/>
    </source>
</evidence>
<keyword evidence="1" id="KW-0472">Membrane</keyword>
<reference evidence="2" key="1">
    <citation type="journal article" date="2020" name="mSystems">
        <title>Genome- and Community-Level Interaction Insights into Carbon Utilization and Element Cycling Functions of Hydrothermarchaeota in Hydrothermal Sediment.</title>
        <authorList>
            <person name="Zhou Z."/>
            <person name="Liu Y."/>
            <person name="Xu W."/>
            <person name="Pan J."/>
            <person name="Luo Z.H."/>
            <person name="Li M."/>
        </authorList>
    </citation>
    <scope>NUCLEOTIDE SEQUENCE</scope>
    <source>
        <strain evidence="2">SpSt-649</strain>
    </source>
</reference>
<dbReference type="EMBL" id="DTBQ01000088">
    <property type="protein sequence ID" value="HGM46732.1"/>
    <property type="molecule type" value="Genomic_DNA"/>
</dbReference>
<sequence length="127" mass="14157">MSSLERPQPRRWVPTYAVLLLSLVAISAALVILYLRTGSETYLSGALLLAIVAVYTGWSFARLLTVKVVPRSLSTYLRCPSCGYESMREYREGDRLFGEAEQCLKCGGRMVVEGIFLRSASKSQRTV</sequence>
<keyword evidence="1" id="KW-0812">Transmembrane</keyword>
<dbReference type="AlphaFoldDB" id="A0A7C4D386"/>
<accession>A0A7C4D386</accession>
<gene>
    <name evidence="2" type="ORF">ENU21_03120</name>
</gene>
<evidence type="ECO:0000313" key="2">
    <source>
        <dbReference type="EMBL" id="HGM46732.1"/>
    </source>
</evidence>
<comment type="caution">
    <text evidence="2">The sequence shown here is derived from an EMBL/GenBank/DDBJ whole genome shotgun (WGS) entry which is preliminary data.</text>
</comment>
<keyword evidence="1" id="KW-1133">Transmembrane helix</keyword>
<proteinExistence type="predicted"/>
<organism evidence="2">
    <name type="scientific">Thermofilum pendens</name>
    <dbReference type="NCBI Taxonomy" id="2269"/>
    <lineage>
        <taxon>Archaea</taxon>
        <taxon>Thermoproteota</taxon>
        <taxon>Thermoprotei</taxon>
        <taxon>Thermofilales</taxon>
        <taxon>Thermofilaceae</taxon>
        <taxon>Thermofilum</taxon>
    </lineage>
</organism>
<name>A0A7C4D386_THEPE</name>
<feature type="transmembrane region" description="Helical" evidence="1">
    <location>
        <begin position="41"/>
        <end position="61"/>
    </location>
</feature>
<protein>
    <submittedName>
        <fullName evidence="2">Uncharacterized protein</fullName>
    </submittedName>
</protein>
<feature type="transmembrane region" description="Helical" evidence="1">
    <location>
        <begin position="12"/>
        <end position="35"/>
    </location>
</feature>